<dbReference type="HAMAP" id="MF_00756">
    <property type="entry name" value="RNase_P_3"/>
    <property type="match status" value="1"/>
</dbReference>
<dbReference type="InterPro" id="IPR023539">
    <property type="entry name" value="RNase_P_comp-3_arc"/>
</dbReference>
<accession>A0A343TMK1</accession>
<keyword evidence="3 6" id="KW-0540">Nuclease</keyword>
<dbReference type="GeneID" id="37879062"/>
<evidence type="ECO:0000256" key="1">
    <source>
        <dbReference type="ARBA" id="ARBA00022490"/>
    </source>
</evidence>
<keyword evidence="5 6" id="KW-0378">Hydrolase</keyword>
<evidence type="ECO:0000313" key="8">
    <source>
        <dbReference type="Proteomes" id="UP000263012"/>
    </source>
</evidence>
<keyword evidence="1 6" id="KW-0963">Cytoplasm</keyword>
<dbReference type="Proteomes" id="UP000263012">
    <property type="component" value="Chromosome"/>
</dbReference>
<evidence type="ECO:0000256" key="6">
    <source>
        <dbReference type="HAMAP-Rule" id="MF_00756"/>
    </source>
</evidence>
<dbReference type="InterPro" id="IPR016195">
    <property type="entry name" value="Pol/histidinol_Pase-like"/>
</dbReference>
<dbReference type="GO" id="GO:0005737">
    <property type="term" value="C:cytoplasm"/>
    <property type="evidence" value="ECO:0007669"/>
    <property type="project" value="UniProtKB-SubCell"/>
</dbReference>
<dbReference type="AlphaFoldDB" id="A0A343TMK1"/>
<evidence type="ECO:0000256" key="5">
    <source>
        <dbReference type="ARBA" id="ARBA00022801"/>
    </source>
</evidence>
<dbReference type="EMBL" id="CP025066">
    <property type="protein sequence ID" value="AUX10323.1"/>
    <property type="molecule type" value="Genomic_DNA"/>
</dbReference>
<protein>
    <recommendedName>
        <fullName evidence="6">Ribonuclease P protein component 3</fullName>
        <shortName evidence="6">RNase P component 3</shortName>
        <ecNumber evidence="6">3.1.26.5</ecNumber>
    </recommendedName>
    <alternativeName>
        <fullName evidence="6">Rpp30</fullName>
    </alternativeName>
</protein>
<organism evidence="7 8">
    <name type="scientific">Halalkaliarchaeum desulfuricum</name>
    <dbReference type="NCBI Taxonomy" id="2055893"/>
    <lineage>
        <taxon>Archaea</taxon>
        <taxon>Methanobacteriati</taxon>
        <taxon>Methanobacteriota</taxon>
        <taxon>Stenosarchaea group</taxon>
        <taxon>Halobacteria</taxon>
        <taxon>Halobacteriales</taxon>
        <taxon>Haloferacaceae</taxon>
        <taxon>Halalkaliarchaeum</taxon>
    </lineage>
</organism>
<keyword evidence="8" id="KW-1185">Reference proteome</keyword>
<dbReference type="Gene3D" id="3.20.20.140">
    <property type="entry name" value="Metal-dependent hydrolases"/>
    <property type="match status" value="1"/>
</dbReference>
<dbReference type="SUPFAM" id="SSF89550">
    <property type="entry name" value="PHP domain-like"/>
    <property type="match status" value="1"/>
</dbReference>
<dbReference type="KEGG" id="hdf:AArcSl_2705"/>
<dbReference type="Pfam" id="PF01876">
    <property type="entry name" value="RNase_P_p30"/>
    <property type="match status" value="1"/>
</dbReference>
<keyword evidence="2 6" id="KW-0819">tRNA processing</keyword>
<comment type="catalytic activity">
    <reaction evidence="6">
        <text>Endonucleolytic cleavage of RNA, removing 5'-extranucleotides from tRNA precursor.</text>
        <dbReference type="EC" id="3.1.26.5"/>
    </reaction>
</comment>
<evidence type="ECO:0000256" key="4">
    <source>
        <dbReference type="ARBA" id="ARBA00022759"/>
    </source>
</evidence>
<comment type="similarity">
    <text evidence="6">Belongs to the eukaryotic/archaeal RNase P protein component 3 family.</text>
</comment>
<dbReference type="GO" id="GO:0004526">
    <property type="term" value="F:ribonuclease P activity"/>
    <property type="evidence" value="ECO:0007669"/>
    <property type="project" value="UniProtKB-UniRule"/>
</dbReference>
<comment type="subcellular location">
    <subcellularLocation>
        <location evidence="6">Cytoplasm</location>
    </subcellularLocation>
</comment>
<proteinExistence type="inferred from homology"/>
<dbReference type="EC" id="3.1.26.5" evidence="6"/>
<comment type="function">
    <text evidence="6">Part of ribonuclease P, a protein complex that generates mature tRNA molecules by cleaving their 5'-ends.</text>
</comment>
<keyword evidence="4 6" id="KW-0255">Endonuclease</keyword>
<evidence type="ECO:0000313" key="7">
    <source>
        <dbReference type="EMBL" id="AUX10323.1"/>
    </source>
</evidence>
<dbReference type="InterPro" id="IPR002738">
    <property type="entry name" value="RNase_P_p30"/>
</dbReference>
<name>A0A343TMK1_9EURY</name>
<comment type="subunit">
    <text evidence="6">Consists of a catalytic RNA component and at least 4-5 protein subunits.</text>
</comment>
<sequence length="248" mass="27049">MSDPYEAVVPYPDGNATASRYAKTARKYGYGGIVLRSRIDRGDGDLPLSVVDSEKSTIYGVDVVPGVEVVPDSQTQVGGLASSVRERTVVLTVRGGNSGVNRAALEDPRVDVLSRPFGDDGTGGDDDGDVNHVLVKAARDNDVAIEFDLSPVLRLSGGRRVRALGRLRKLRELIDHYGAPFVVSARPDSHLRMRSVRELSAVGSQIGFEPETIREGLERWGNIADRNRKRLSESFIGEGIERGRYETE</sequence>
<dbReference type="RefSeq" id="WP_119820384.1">
    <property type="nucleotide sequence ID" value="NZ_CP025066.1"/>
</dbReference>
<dbReference type="GO" id="GO:0030677">
    <property type="term" value="C:ribonuclease P complex"/>
    <property type="evidence" value="ECO:0007669"/>
    <property type="project" value="UniProtKB-UniRule"/>
</dbReference>
<gene>
    <name evidence="6" type="primary">rnp3</name>
    <name evidence="7" type="ORF">AArcSl_2705</name>
</gene>
<dbReference type="GO" id="GO:0001682">
    <property type="term" value="P:tRNA 5'-leader removal"/>
    <property type="evidence" value="ECO:0007669"/>
    <property type="project" value="UniProtKB-UniRule"/>
</dbReference>
<evidence type="ECO:0000256" key="2">
    <source>
        <dbReference type="ARBA" id="ARBA00022694"/>
    </source>
</evidence>
<dbReference type="OrthoDB" id="85765at2157"/>
<reference evidence="8" key="1">
    <citation type="submission" date="2017-11" db="EMBL/GenBank/DDBJ databases">
        <title>Phenotypic and genomic properties of facultatively anaerobic sulfur-reducing natronoarchaea from hypersaline soda lakes.</title>
        <authorList>
            <person name="Sorokin D.Y."/>
            <person name="Kublanov I.V."/>
            <person name="Roman P."/>
            <person name="Sinninghe Damste J.S."/>
            <person name="Golyshin P.N."/>
            <person name="Rojo D."/>
            <person name="Ciordia S."/>
            <person name="Mena M.D.C."/>
            <person name="Ferrer M."/>
            <person name="Messina E."/>
            <person name="Smedile F."/>
            <person name="La Spada G."/>
            <person name="La Cono V."/>
            <person name="Yakimov M.M."/>
        </authorList>
    </citation>
    <scope>NUCLEOTIDE SEQUENCE [LARGE SCALE GENOMIC DNA]</scope>
    <source>
        <strain evidence="8">AArc-Sl</strain>
    </source>
</reference>
<evidence type="ECO:0000256" key="3">
    <source>
        <dbReference type="ARBA" id="ARBA00022722"/>
    </source>
</evidence>